<dbReference type="Proteomes" id="UP000184041">
    <property type="component" value="Unassembled WGS sequence"/>
</dbReference>
<dbReference type="STRING" id="1194090.SAMN05443144_12719"/>
<dbReference type="SUPFAM" id="SSF55166">
    <property type="entry name" value="Hedgehog/DD-peptidase"/>
    <property type="match status" value="1"/>
</dbReference>
<proteinExistence type="predicted"/>
<name>A0A1M5JI19_9BACT</name>
<protein>
    <submittedName>
        <fullName evidence="1">Uncharacterized protein</fullName>
    </submittedName>
</protein>
<accession>A0A1M5JI19</accession>
<dbReference type="InterPro" id="IPR009045">
    <property type="entry name" value="Zn_M74/Hedgehog-like"/>
</dbReference>
<dbReference type="AlphaFoldDB" id="A0A1M5JI19"/>
<dbReference type="OrthoDB" id="1523575at2"/>
<evidence type="ECO:0000313" key="2">
    <source>
        <dbReference type="Proteomes" id="UP000184041"/>
    </source>
</evidence>
<keyword evidence="2" id="KW-1185">Reference proteome</keyword>
<organism evidence="1 2">
    <name type="scientific">Fodinibius roseus</name>
    <dbReference type="NCBI Taxonomy" id="1194090"/>
    <lineage>
        <taxon>Bacteria</taxon>
        <taxon>Pseudomonadati</taxon>
        <taxon>Balneolota</taxon>
        <taxon>Balneolia</taxon>
        <taxon>Balneolales</taxon>
        <taxon>Balneolaceae</taxon>
        <taxon>Fodinibius</taxon>
    </lineage>
</organism>
<reference evidence="1 2" key="1">
    <citation type="submission" date="2016-11" db="EMBL/GenBank/DDBJ databases">
        <authorList>
            <person name="Jaros S."/>
            <person name="Januszkiewicz K."/>
            <person name="Wedrychowicz H."/>
        </authorList>
    </citation>
    <scope>NUCLEOTIDE SEQUENCE [LARGE SCALE GENOMIC DNA]</scope>
    <source>
        <strain evidence="1 2">DSM 21986</strain>
    </source>
</reference>
<gene>
    <name evidence="1" type="ORF">SAMN05443144_12719</name>
</gene>
<dbReference type="EMBL" id="FQUS01000027">
    <property type="protein sequence ID" value="SHG40181.1"/>
    <property type="molecule type" value="Genomic_DNA"/>
</dbReference>
<evidence type="ECO:0000313" key="1">
    <source>
        <dbReference type="EMBL" id="SHG40181.1"/>
    </source>
</evidence>
<sequence>MKTEDYTALLDSYDNHFSLAELEIQGPGTIKRMDIGFLRSFLSWRQWHGLPTMISSAWRKGDLKSHGHGMAFDVLLFDQWLESQPSALQHWLLATTWGFNGVGLYFDWSYTNKEGNKVPAIGLHVDGWTGNSRSQRPLRWLRINGQYYYQSLASGLFSCRANQQSITLDNAIMRYAP</sequence>